<proteinExistence type="predicted"/>
<dbReference type="EMBL" id="CP001791">
    <property type="protein sequence ID" value="ADH98128.1"/>
    <property type="molecule type" value="Genomic_DNA"/>
</dbReference>
<keyword evidence="3 5" id="KW-1133">Transmembrane helix</keyword>
<dbReference type="KEGG" id="bse:Bsel_0592"/>
<dbReference type="GO" id="GO:0016020">
    <property type="term" value="C:membrane"/>
    <property type="evidence" value="ECO:0007669"/>
    <property type="project" value="UniProtKB-SubCell"/>
</dbReference>
<evidence type="ECO:0000313" key="6">
    <source>
        <dbReference type="EMBL" id="ADH98128.1"/>
    </source>
</evidence>
<feature type="transmembrane region" description="Helical" evidence="5">
    <location>
        <begin position="6"/>
        <end position="27"/>
    </location>
</feature>
<feature type="transmembrane region" description="Helical" evidence="5">
    <location>
        <begin position="39"/>
        <end position="59"/>
    </location>
</feature>
<keyword evidence="7" id="KW-1185">Reference proteome</keyword>
<dbReference type="STRING" id="439292.Bsel_0592"/>
<keyword evidence="4 5" id="KW-0472">Membrane</keyword>
<protein>
    <submittedName>
        <fullName evidence="6">DoxX family protein</fullName>
    </submittedName>
</protein>
<evidence type="ECO:0000256" key="1">
    <source>
        <dbReference type="ARBA" id="ARBA00004141"/>
    </source>
</evidence>
<dbReference type="HOGENOM" id="CLU_126433_4_0_9"/>
<dbReference type="OrthoDB" id="799482at2"/>
<evidence type="ECO:0000313" key="7">
    <source>
        <dbReference type="Proteomes" id="UP000000271"/>
    </source>
</evidence>
<gene>
    <name evidence="6" type="ordered locus">Bsel_0592</name>
</gene>
<organism evidence="6 7">
    <name type="scientific">Bacillus selenitireducens (strain ATCC 700615 / DSM 15326 / MLS10)</name>
    <dbReference type="NCBI Taxonomy" id="439292"/>
    <lineage>
        <taxon>Bacteria</taxon>
        <taxon>Bacillati</taxon>
        <taxon>Bacillota</taxon>
        <taxon>Bacilli</taxon>
        <taxon>Bacillales</taxon>
        <taxon>Bacillaceae</taxon>
        <taxon>Salisediminibacterium</taxon>
    </lineage>
</organism>
<feature type="transmembrane region" description="Helical" evidence="5">
    <location>
        <begin position="98"/>
        <end position="115"/>
    </location>
</feature>
<comment type="subcellular location">
    <subcellularLocation>
        <location evidence="1">Membrane</location>
        <topology evidence="1">Multi-pass membrane protein</topology>
    </subcellularLocation>
</comment>
<sequence length="116" mass="12604">MIASVLDAVVILVSVSFIIYGITCIGSVRMKQEFERFQLPGFAPWIGILEITAGAAMLVGLAVPWLLLLASGGLTLLMAVAVFVRIRVGDTLWQSSPAVVFFLLTAWLFFMTLQAL</sequence>
<reference evidence="6" key="1">
    <citation type="submission" date="2009-10" db="EMBL/GenBank/DDBJ databases">
        <title>Complete sequence of Bacillus selenitireducens MLS10.</title>
        <authorList>
            <consortium name="US DOE Joint Genome Institute"/>
            <person name="Lucas S."/>
            <person name="Copeland A."/>
            <person name="Lapidus A."/>
            <person name="Glavina del Rio T."/>
            <person name="Dalin E."/>
            <person name="Tice H."/>
            <person name="Bruce D."/>
            <person name="Goodwin L."/>
            <person name="Pitluck S."/>
            <person name="Sims D."/>
            <person name="Brettin T."/>
            <person name="Detter J.C."/>
            <person name="Han C."/>
            <person name="Larimer F."/>
            <person name="Land M."/>
            <person name="Hauser L."/>
            <person name="Kyrpides N."/>
            <person name="Ovchinnikova G."/>
            <person name="Stolz J."/>
        </authorList>
    </citation>
    <scope>NUCLEOTIDE SEQUENCE [LARGE SCALE GENOMIC DNA]</scope>
    <source>
        <strain evidence="6">MLS10</strain>
    </source>
</reference>
<evidence type="ECO:0000256" key="2">
    <source>
        <dbReference type="ARBA" id="ARBA00022692"/>
    </source>
</evidence>
<dbReference type="Pfam" id="PF13564">
    <property type="entry name" value="DoxX_2"/>
    <property type="match status" value="1"/>
</dbReference>
<dbReference type="RefSeq" id="WP_013171557.1">
    <property type="nucleotide sequence ID" value="NC_014219.1"/>
</dbReference>
<name>D6XY55_BACIE</name>
<accession>D6XY55</accession>
<dbReference type="InterPro" id="IPR032808">
    <property type="entry name" value="DoxX"/>
</dbReference>
<feature type="transmembrane region" description="Helical" evidence="5">
    <location>
        <begin position="65"/>
        <end position="86"/>
    </location>
</feature>
<evidence type="ECO:0000256" key="3">
    <source>
        <dbReference type="ARBA" id="ARBA00022989"/>
    </source>
</evidence>
<keyword evidence="2 5" id="KW-0812">Transmembrane</keyword>
<dbReference type="Proteomes" id="UP000000271">
    <property type="component" value="Chromosome"/>
</dbReference>
<evidence type="ECO:0000256" key="5">
    <source>
        <dbReference type="SAM" id="Phobius"/>
    </source>
</evidence>
<dbReference type="AlphaFoldDB" id="D6XY55"/>
<evidence type="ECO:0000256" key="4">
    <source>
        <dbReference type="ARBA" id="ARBA00023136"/>
    </source>
</evidence>